<reference evidence="1" key="1">
    <citation type="journal article" date="2014" name="Int. J. Syst. Evol. Microbiol.">
        <title>Complete genome sequence of Corynebacterium casei LMG S-19264T (=DSM 44701T), isolated from a smear-ripened cheese.</title>
        <authorList>
            <consortium name="US DOE Joint Genome Institute (JGI-PGF)"/>
            <person name="Walter F."/>
            <person name="Albersmeier A."/>
            <person name="Kalinowski J."/>
            <person name="Ruckert C."/>
        </authorList>
    </citation>
    <scope>NUCLEOTIDE SEQUENCE</scope>
    <source>
        <strain evidence="1">CGMCC 4.7278</strain>
    </source>
</reference>
<keyword evidence="2" id="KW-1185">Reference proteome</keyword>
<dbReference type="Pfam" id="PF12686">
    <property type="entry name" value="DUF3800"/>
    <property type="match status" value="1"/>
</dbReference>
<dbReference type="AlphaFoldDB" id="A0A917QL07"/>
<evidence type="ECO:0000313" key="1">
    <source>
        <dbReference type="EMBL" id="GGK54120.1"/>
    </source>
</evidence>
<protein>
    <recommendedName>
        <fullName evidence="3">DUF3800 domain-containing protein</fullName>
    </recommendedName>
</protein>
<gene>
    <name evidence="1" type="ORF">GCM10011591_27400</name>
</gene>
<dbReference type="EMBL" id="BMMW01000002">
    <property type="protein sequence ID" value="GGK54120.1"/>
    <property type="molecule type" value="Genomic_DNA"/>
</dbReference>
<proteinExistence type="predicted"/>
<evidence type="ECO:0000313" key="2">
    <source>
        <dbReference type="Proteomes" id="UP000612956"/>
    </source>
</evidence>
<organism evidence="1 2">
    <name type="scientific">Nocardia camponoti</name>
    <dbReference type="NCBI Taxonomy" id="1616106"/>
    <lineage>
        <taxon>Bacteria</taxon>
        <taxon>Bacillati</taxon>
        <taxon>Actinomycetota</taxon>
        <taxon>Actinomycetes</taxon>
        <taxon>Mycobacteriales</taxon>
        <taxon>Nocardiaceae</taxon>
        <taxon>Nocardia</taxon>
    </lineage>
</organism>
<reference evidence="1" key="2">
    <citation type="submission" date="2020-09" db="EMBL/GenBank/DDBJ databases">
        <authorList>
            <person name="Sun Q."/>
            <person name="Zhou Y."/>
        </authorList>
    </citation>
    <scope>NUCLEOTIDE SEQUENCE</scope>
    <source>
        <strain evidence="1">CGMCC 4.7278</strain>
    </source>
</reference>
<evidence type="ECO:0008006" key="3">
    <source>
        <dbReference type="Google" id="ProtNLM"/>
    </source>
</evidence>
<dbReference type="Proteomes" id="UP000612956">
    <property type="component" value="Unassembled WGS sequence"/>
</dbReference>
<name>A0A917QL07_9NOCA</name>
<accession>A0A917QL07</accession>
<comment type="caution">
    <text evidence="1">The sequence shown here is derived from an EMBL/GenBank/DDBJ whole genome shotgun (WGS) entry which is preliminary data.</text>
</comment>
<dbReference type="InterPro" id="IPR024524">
    <property type="entry name" value="DUF3800"/>
</dbReference>
<sequence length="302" mass="33693">MFPIDGGPIVLLCYLDESGDEQALRTPTDPPVLVIAGIVVSGESLRGLVFDFLQLKKKFYPALAKPELQLSELITHEIKGCDLRRDVRSTSRNRRRAAFTLISDVLALLTRYNATVVGEIHVKGDRPLRRWVYAEIVAGIASQFERRLGATHSSGMMILDARTKSKNVPAVHRLTTERFRSGGDPYPSLLESPVFGHSDAHVALQIADIVASALLFPMSCFAYSQCLLDNVHLSERYGELRDRFAPQLRSLEHRYARQDGGHSGGIVVKDHLNNQSTLSLYCERPFDPLRRDGARNRSIVTA</sequence>